<proteinExistence type="predicted"/>
<protein>
    <submittedName>
        <fullName evidence="1">Uncharacterized protein</fullName>
    </submittedName>
</protein>
<comment type="caution">
    <text evidence="1">The sequence shown here is derived from an EMBL/GenBank/DDBJ whole genome shotgun (WGS) entry which is preliminary data.</text>
</comment>
<reference evidence="1" key="1">
    <citation type="journal article" date="2015" name="Nature">
        <title>Complex archaea that bridge the gap between prokaryotes and eukaryotes.</title>
        <authorList>
            <person name="Spang A."/>
            <person name="Saw J.H."/>
            <person name="Jorgensen S.L."/>
            <person name="Zaremba-Niedzwiedzka K."/>
            <person name="Martijn J."/>
            <person name="Lind A.E."/>
            <person name="van Eijk R."/>
            <person name="Schleper C."/>
            <person name="Guy L."/>
            <person name="Ettema T.J."/>
        </authorList>
    </citation>
    <scope>NUCLEOTIDE SEQUENCE</scope>
</reference>
<evidence type="ECO:0000313" key="1">
    <source>
        <dbReference type="EMBL" id="KKN25251.1"/>
    </source>
</evidence>
<accession>A0A0F9RJT7</accession>
<name>A0A0F9RJT7_9ZZZZ</name>
<sequence>MSFGIPVRNALPIGAGSALALS</sequence>
<gene>
    <name evidence="1" type="ORF">LCGC14_0886530</name>
</gene>
<dbReference type="AlphaFoldDB" id="A0A0F9RJT7"/>
<feature type="non-terminal residue" evidence="1">
    <location>
        <position position="22"/>
    </location>
</feature>
<dbReference type="EMBL" id="LAZR01002816">
    <property type="protein sequence ID" value="KKN25251.1"/>
    <property type="molecule type" value="Genomic_DNA"/>
</dbReference>
<organism evidence="1">
    <name type="scientific">marine sediment metagenome</name>
    <dbReference type="NCBI Taxonomy" id="412755"/>
    <lineage>
        <taxon>unclassified sequences</taxon>
        <taxon>metagenomes</taxon>
        <taxon>ecological metagenomes</taxon>
    </lineage>
</organism>